<evidence type="ECO:0000259" key="1">
    <source>
        <dbReference type="PROSITE" id="PS51165"/>
    </source>
</evidence>
<dbReference type="Gene3D" id="3.30.2130.30">
    <property type="match status" value="1"/>
</dbReference>
<dbReference type="Pfam" id="PF22025">
    <property type="entry name" value="ThiI_fer"/>
    <property type="match status" value="1"/>
</dbReference>
<dbReference type="SMART" id="SM00981">
    <property type="entry name" value="THUMP"/>
    <property type="match status" value="1"/>
</dbReference>
<dbReference type="EMBL" id="AUZX01001008">
    <property type="protein sequence ID" value="EQD80020.1"/>
    <property type="molecule type" value="Genomic_DNA"/>
</dbReference>
<dbReference type="InterPro" id="IPR054173">
    <property type="entry name" value="ThiI_fer"/>
</dbReference>
<name>T1DD94_9ZZZZ</name>
<feature type="non-terminal residue" evidence="2">
    <location>
        <position position="148"/>
    </location>
</feature>
<accession>T1DD94</accession>
<sequence length="148" mass="16893">MYIVRYSEIGLKGKSSRRQMESRLVYNIKSALKVNGINAEVKCVFGRIYIESEEYLIGNFLSRIFGIKSYSRAIRFTSTDFEEIVEKAFKIFSSSVSGKTFSVRTRRMGTHSFNSLDISKAIADKLFDLSSGVNLETPDVEVYVEIRD</sequence>
<dbReference type="GO" id="GO:0003723">
    <property type="term" value="F:RNA binding"/>
    <property type="evidence" value="ECO:0007669"/>
    <property type="project" value="InterPro"/>
</dbReference>
<dbReference type="InterPro" id="IPR004114">
    <property type="entry name" value="THUMP_dom"/>
</dbReference>
<comment type="caution">
    <text evidence="2">The sequence shown here is derived from an EMBL/GenBank/DDBJ whole genome shotgun (WGS) entry which is preliminary data.</text>
</comment>
<proteinExistence type="predicted"/>
<dbReference type="PANTHER" id="PTHR43209">
    <property type="entry name" value="TRNA SULFURTRANSFERASE"/>
    <property type="match status" value="1"/>
</dbReference>
<dbReference type="SUPFAM" id="SSF143437">
    <property type="entry name" value="THUMP domain-like"/>
    <property type="match status" value="1"/>
</dbReference>
<dbReference type="InterPro" id="IPR049962">
    <property type="entry name" value="THUMP_ThiI"/>
</dbReference>
<reference evidence="2" key="1">
    <citation type="submission" date="2013-08" db="EMBL/GenBank/DDBJ databases">
        <authorList>
            <person name="Mendez C."/>
            <person name="Richter M."/>
            <person name="Ferrer M."/>
            <person name="Sanchez J."/>
        </authorList>
    </citation>
    <scope>NUCLEOTIDE SEQUENCE</scope>
</reference>
<dbReference type="InterPro" id="IPR050102">
    <property type="entry name" value="tRNA_sulfurtransferase_ThiI"/>
</dbReference>
<gene>
    <name evidence="2" type="ORF">B1A_01324</name>
</gene>
<dbReference type="GO" id="GO:0052837">
    <property type="term" value="P:thiazole biosynthetic process"/>
    <property type="evidence" value="ECO:0007669"/>
    <property type="project" value="TreeGrafter"/>
</dbReference>
<dbReference type="PANTHER" id="PTHR43209:SF1">
    <property type="entry name" value="TRNA SULFURTRANSFERASE"/>
    <property type="match status" value="1"/>
</dbReference>
<dbReference type="GO" id="GO:0005829">
    <property type="term" value="C:cytosol"/>
    <property type="evidence" value="ECO:0007669"/>
    <property type="project" value="TreeGrafter"/>
</dbReference>
<dbReference type="PROSITE" id="PS51165">
    <property type="entry name" value="THUMP"/>
    <property type="match status" value="1"/>
</dbReference>
<evidence type="ECO:0000313" key="2">
    <source>
        <dbReference type="EMBL" id="EQD80020.1"/>
    </source>
</evidence>
<feature type="domain" description="THUMP" evidence="1">
    <location>
        <begin position="53"/>
        <end position="148"/>
    </location>
</feature>
<reference evidence="2" key="2">
    <citation type="journal article" date="2014" name="ISME J.">
        <title>Microbial stratification in low pH oxic and suboxic macroscopic growths along an acid mine drainage.</title>
        <authorList>
            <person name="Mendez-Garcia C."/>
            <person name="Mesa V."/>
            <person name="Sprenger R.R."/>
            <person name="Richter M."/>
            <person name="Diez M.S."/>
            <person name="Solano J."/>
            <person name="Bargiela R."/>
            <person name="Golyshina O.V."/>
            <person name="Manteca A."/>
            <person name="Ramos J.L."/>
            <person name="Gallego J.R."/>
            <person name="Llorente I."/>
            <person name="Martins Dos Santos V.A."/>
            <person name="Jensen O.N."/>
            <person name="Pelaez A.I."/>
            <person name="Sanchez J."/>
            <person name="Ferrer M."/>
        </authorList>
    </citation>
    <scope>NUCLEOTIDE SEQUENCE</scope>
</reference>
<organism evidence="2">
    <name type="scientific">mine drainage metagenome</name>
    <dbReference type="NCBI Taxonomy" id="410659"/>
    <lineage>
        <taxon>unclassified sequences</taxon>
        <taxon>metagenomes</taxon>
        <taxon>ecological metagenomes</taxon>
    </lineage>
</organism>
<dbReference type="CDD" id="cd11716">
    <property type="entry name" value="THUMP_ThiI"/>
    <property type="match status" value="1"/>
</dbReference>
<dbReference type="GO" id="GO:0002937">
    <property type="term" value="P:tRNA 4-thiouridine biosynthesis"/>
    <property type="evidence" value="ECO:0007669"/>
    <property type="project" value="TreeGrafter"/>
</dbReference>
<dbReference type="AlphaFoldDB" id="T1DD94"/>
<protein>
    <submittedName>
        <fullName evidence="2">Thiamine biosynthesis/tRNA modification protein ThiI</fullName>
    </submittedName>
</protein>
<dbReference type="Pfam" id="PF02926">
    <property type="entry name" value="THUMP"/>
    <property type="match status" value="1"/>
</dbReference>